<dbReference type="EMBL" id="CP013140">
    <property type="protein sequence ID" value="ALN55889.1"/>
    <property type="molecule type" value="Genomic_DNA"/>
</dbReference>
<dbReference type="PATRIC" id="fig|69.6.peg.525"/>
<sequence length="202" mass="21021">MKLKSFATLSLSASLSALALLAASLPAAAGSVTVSPAGSTTLAGDATITVMGLDGRLERQVRCALSLSIALAGNGAFSVGAMEFSPQCQDQTGTPFSAVAQNLPQWRGTTSAYDARSAQSALTNPWIVLMEDSGLGPPYYAECRGPSLKGLYWVGLAGGPPTPATRLYTPGNQSIGATSSGRKCYIDLDLRPASYQYFNYRP</sequence>
<proteinExistence type="predicted"/>
<name>A0A0S2DBN5_LYSEN</name>
<accession>A0A0S2DBN5</accession>
<evidence type="ECO:0000313" key="1">
    <source>
        <dbReference type="EMBL" id="ALN55889.1"/>
    </source>
</evidence>
<reference evidence="1 2" key="1">
    <citation type="submission" date="2015-11" db="EMBL/GenBank/DDBJ databases">
        <title>Genome sequences of Lysobacter enzymogenes strain C3 and Lysobacter antibioticus ATCC 29479.</title>
        <authorList>
            <person name="Kobayashi D.Y."/>
        </authorList>
    </citation>
    <scope>NUCLEOTIDE SEQUENCE [LARGE SCALE GENOMIC DNA]</scope>
    <source>
        <strain evidence="1 2">C3</strain>
    </source>
</reference>
<gene>
    <name evidence="1" type="ORF">GLE_0531</name>
</gene>
<dbReference type="AlphaFoldDB" id="A0A0S2DBN5"/>
<evidence type="ECO:0000313" key="2">
    <source>
        <dbReference type="Proteomes" id="UP000061569"/>
    </source>
</evidence>
<protein>
    <submittedName>
        <fullName evidence="1">Uncharacterized protein</fullName>
    </submittedName>
</protein>
<dbReference type="KEGG" id="lez:GLE_0531"/>
<organism evidence="1 2">
    <name type="scientific">Lysobacter enzymogenes</name>
    <dbReference type="NCBI Taxonomy" id="69"/>
    <lineage>
        <taxon>Bacteria</taxon>
        <taxon>Pseudomonadati</taxon>
        <taxon>Pseudomonadota</taxon>
        <taxon>Gammaproteobacteria</taxon>
        <taxon>Lysobacterales</taxon>
        <taxon>Lysobacteraceae</taxon>
        <taxon>Lysobacter</taxon>
    </lineage>
</organism>
<dbReference type="Proteomes" id="UP000061569">
    <property type="component" value="Chromosome"/>
</dbReference>